<comment type="caution">
    <text evidence="1">The sequence shown here is derived from an EMBL/GenBank/DDBJ whole genome shotgun (WGS) entry which is preliminary data.</text>
</comment>
<protein>
    <submittedName>
        <fullName evidence="1">Uncharacterized protein</fullName>
    </submittedName>
</protein>
<accession>A0A9D3UF00</accession>
<organism evidence="1 2">
    <name type="scientific">Gossypium stocksii</name>
    <dbReference type="NCBI Taxonomy" id="47602"/>
    <lineage>
        <taxon>Eukaryota</taxon>
        <taxon>Viridiplantae</taxon>
        <taxon>Streptophyta</taxon>
        <taxon>Embryophyta</taxon>
        <taxon>Tracheophyta</taxon>
        <taxon>Spermatophyta</taxon>
        <taxon>Magnoliopsida</taxon>
        <taxon>eudicotyledons</taxon>
        <taxon>Gunneridae</taxon>
        <taxon>Pentapetalae</taxon>
        <taxon>rosids</taxon>
        <taxon>malvids</taxon>
        <taxon>Malvales</taxon>
        <taxon>Malvaceae</taxon>
        <taxon>Malvoideae</taxon>
        <taxon>Gossypium</taxon>
    </lineage>
</organism>
<reference evidence="1 2" key="1">
    <citation type="journal article" date="2021" name="Plant Biotechnol. J.">
        <title>Multi-omics assisted identification of the key and species-specific regulatory components of drought-tolerant mechanisms in Gossypium stocksii.</title>
        <authorList>
            <person name="Yu D."/>
            <person name="Ke L."/>
            <person name="Zhang D."/>
            <person name="Wu Y."/>
            <person name="Sun Y."/>
            <person name="Mei J."/>
            <person name="Sun J."/>
            <person name="Sun Y."/>
        </authorList>
    </citation>
    <scope>NUCLEOTIDE SEQUENCE [LARGE SCALE GENOMIC DNA]</scope>
    <source>
        <strain evidence="2">cv. E1</strain>
        <tissue evidence="1">Leaf</tissue>
    </source>
</reference>
<dbReference type="EMBL" id="JAIQCV010000012">
    <property type="protein sequence ID" value="KAH1039144.1"/>
    <property type="molecule type" value="Genomic_DNA"/>
</dbReference>
<keyword evidence="2" id="KW-1185">Reference proteome</keyword>
<dbReference type="Proteomes" id="UP000828251">
    <property type="component" value="Unassembled WGS sequence"/>
</dbReference>
<evidence type="ECO:0000313" key="2">
    <source>
        <dbReference type="Proteomes" id="UP000828251"/>
    </source>
</evidence>
<proteinExistence type="predicted"/>
<name>A0A9D3UF00_9ROSI</name>
<dbReference type="AlphaFoldDB" id="A0A9D3UF00"/>
<gene>
    <name evidence="1" type="ORF">J1N35_040887</name>
</gene>
<sequence>MRRRIRGRKSRSSVGRRVVTDWGSLGKAKIRRKGVFRGVHTAIRMGKGDASNKVMAKVPTGYERVAATPKFKWRKVSAVRNFLPGCGRVIASNFGLCRQIAVDQSSQGKW</sequence>
<evidence type="ECO:0000313" key="1">
    <source>
        <dbReference type="EMBL" id="KAH1039144.1"/>
    </source>
</evidence>